<dbReference type="EMBL" id="LYXU01000003">
    <property type="protein sequence ID" value="OBS20422.1"/>
    <property type="molecule type" value="Genomic_DNA"/>
</dbReference>
<gene>
    <name evidence="3" type="ORF">FPOA_06792</name>
</gene>
<dbReference type="InterPro" id="IPR010730">
    <property type="entry name" value="HET"/>
</dbReference>
<keyword evidence="4" id="KW-1185">Reference proteome</keyword>
<dbReference type="AlphaFoldDB" id="A0A1B8AIQ1"/>
<evidence type="ECO:0000256" key="1">
    <source>
        <dbReference type="SAM" id="MobiDB-lite"/>
    </source>
</evidence>
<feature type="region of interest" description="Disordered" evidence="1">
    <location>
        <begin position="214"/>
        <end position="235"/>
    </location>
</feature>
<feature type="domain" description="Heterokaryon incompatibility" evidence="2">
    <location>
        <begin position="203"/>
        <end position="320"/>
    </location>
</feature>
<dbReference type="Pfam" id="PF06985">
    <property type="entry name" value="HET"/>
    <property type="match status" value="1"/>
</dbReference>
<sequence length="545" mass="61542">MDLNNIYQRFSGSRLRKRCFGSNNLCKRCSRINLDKLACFYGEPREKTICKIDETTDDSWISPFCPLCQLFESIADPLSSSPKELNNERSIILRNPKFIGNITGNTGSQASLLALKRMQRVNGYSTYYPVTDQSLSVQSGPTWPIKILNPQMIDFDTIRGWLSCCLSNHEQPCSLTSYPKVDGLRLIDVRTGKLEPAQSSTRYVALSYVWGKPKKDVGPSPPPSKCETKASQEDSNVLPHDIPETVEDAMIVTAALGFRFLWVDRYCVPQAEINAEDRHCQIKQMDKIYSGADLTIIAAAGEGPQYGLPGVKKTPRKRQRHGCFGKHTLVSTMTSPGLLIQGTSWYSPQERVPVTVSIGHTDGSFKILEDTFHQSIKPNTLQDLSKTLRLRAKAIILRTKILCAKSSDYGKQMRELVLFAWPLHQDETYGDVQYMIPVQLILPLDARSVALWTKQPPQLHGVFMERDEDETVPDRLFVLIFAEVEGSKFERVGHLELEKGFGISADIRGPRSVSTGRRHKLGTEDCVLRRKKWETESEIREIDII</sequence>
<accession>A0A1B8AIQ1</accession>
<evidence type="ECO:0000313" key="4">
    <source>
        <dbReference type="Proteomes" id="UP000091967"/>
    </source>
</evidence>
<dbReference type="PANTHER" id="PTHR33112">
    <property type="entry name" value="DOMAIN PROTEIN, PUTATIVE-RELATED"/>
    <property type="match status" value="1"/>
</dbReference>
<protein>
    <recommendedName>
        <fullName evidence="2">Heterokaryon incompatibility domain-containing protein</fullName>
    </recommendedName>
</protein>
<comment type="caution">
    <text evidence="3">The sequence shown here is derived from an EMBL/GenBank/DDBJ whole genome shotgun (WGS) entry which is preliminary data.</text>
</comment>
<name>A0A1B8AIQ1_FUSPO</name>
<evidence type="ECO:0000313" key="3">
    <source>
        <dbReference type="EMBL" id="OBS20422.1"/>
    </source>
</evidence>
<organism evidence="3 4">
    <name type="scientific">Fusarium poae</name>
    <dbReference type="NCBI Taxonomy" id="36050"/>
    <lineage>
        <taxon>Eukaryota</taxon>
        <taxon>Fungi</taxon>
        <taxon>Dikarya</taxon>
        <taxon>Ascomycota</taxon>
        <taxon>Pezizomycotina</taxon>
        <taxon>Sordariomycetes</taxon>
        <taxon>Hypocreomycetidae</taxon>
        <taxon>Hypocreales</taxon>
        <taxon>Nectriaceae</taxon>
        <taxon>Fusarium</taxon>
    </lineage>
</organism>
<dbReference type="Proteomes" id="UP000091967">
    <property type="component" value="Unassembled WGS sequence"/>
</dbReference>
<dbReference type="PANTHER" id="PTHR33112:SF1">
    <property type="entry name" value="HETEROKARYON INCOMPATIBILITY DOMAIN-CONTAINING PROTEIN"/>
    <property type="match status" value="1"/>
</dbReference>
<evidence type="ECO:0000259" key="2">
    <source>
        <dbReference type="Pfam" id="PF06985"/>
    </source>
</evidence>
<dbReference type="STRING" id="36050.A0A1B8AIQ1"/>
<proteinExistence type="predicted"/>
<reference evidence="3 4" key="1">
    <citation type="submission" date="2016-06" db="EMBL/GenBank/DDBJ databases">
        <title>Living apart together: crosstalk between the core and supernumerary genomes in a fungal plant pathogen.</title>
        <authorList>
            <person name="Vanheule A."/>
            <person name="Audenaert K."/>
            <person name="Warris S."/>
            <person name="Van De Geest H."/>
            <person name="Schijlen E."/>
            <person name="Hofte M."/>
            <person name="De Saeger S."/>
            <person name="Haesaert G."/>
            <person name="Waalwijk C."/>
            <person name="Van Der Lee T."/>
        </authorList>
    </citation>
    <scope>NUCLEOTIDE SEQUENCE [LARGE SCALE GENOMIC DNA]</scope>
    <source>
        <strain evidence="3 4">2516</strain>
    </source>
</reference>